<sequence>MTDPFLTRRTRKQLAAHLGRPDAEGTIPEARWMRAMTFESLVHSEQFVSELLTRTLGQLGLPRPEKVARKRCGGSVERTAAALAQADLSATFGGTATMITALALPYLELEHENVTAVLPDFAVVAPRCVHDRTVGSWLVMGDAKDYERVRARIDDARMLKGFLQVALGAESAAAWSKLPSGMRVHPSGSLAVPRNAFLRPEAVVERLDDHREEVRGRARERLMAKKELGDDHPTSAELARYVAHRIARFDPGSCASCNLFLYCRGELRDSQNAADILVEIGVPERVRPLVTALAEGSGAAAAAAPAAVVSQVAATTTGLPVSTARRRSDPVGRSGSIEVVVAKTDSSALGMYGLALRRAGSTWLQQIFVEPHAPATRRGALRLIGEEITAAREEGALPIHLVLPDRATGDLLVSAADSVAGVELSRMRWQRDLSQGRPALTFDGEPAVLPEPLDAYERLGVSFLLEDDRSRALHTRSTIVDLREVLARHITVGGPAIDAFRLDYLVRWALASEPLDHRAVSDEIASLTHTPGARLTTAESDALHAASRRRSGDPEAYRRGVEGALSYKQEIIELASSFLETLPLSRLAPVFDAIENDSQQVWWRRVALGALDLVRFSRTNRFWRNRQVPLLEKDERCGTQLACLVDYTIARDAAVDAGMKEVARATVLSISPIRLDVSSRRFSDGTVAVGMHVGAEPMLETPSTTLKVQSGTFKIGQMPIGRLTADDKPGLLWAPVVVPQLAVGDELLLGDATWFEAVMKNGHELTVVRPPVDNDAAPRKDCHPGSYAADPQAHRWCCRSHTVAEAETSDFFAGKRAKGEMNPETWPPLVDEERFDVGPAVPADVPPSLPPEDLTVDDVD</sequence>
<proteinExistence type="predicted"/>
<accession>A0ABS8PI42</accession>
<dbReference type="RefSeq" id="WP_230740319.1">
    <property type="nucleotide sequence ID" value="NZ_JAJNDB010000010.1"/>
</dbReference>
<dbReference type="EMBL" id="JAJNDB010000010">
    <property type="protein sequence ID" value="MCD2197892.1"/>
    <property type="molecule type" value="Genomic_DNA"/>
</dbReference>
<organism evidence="2 3">
    <name type="scientific">Actinomycetospora endophytica</name>
    <dbReference type="NCBI Taxonomy" id="2291215"/>
    <lineage>
        <taxon>Bacteria</taxon>
        <taxon>Bacillati</taxon>
        <taxon>Actinomycetota</taxon>
        <taxon>Actinomycetes</taxon>
        <taxon>Pseudonocardiales</taxon>
        <taxon>Pseudonocardiaceae</taxon>
        <taxon>Actinomycetospora</taxon>
    </lineage>
</organism>
<keyword evidence="3" id="KW-1185">Reference proteome</keyword>
<feature type="region of interest" description="Disordered" evidence="1">
    <location>
        <begin position="1"/>
        <end position="21"/>
    </location>
</feature>
<dbReference type="Proteomes" id="UP001199469">
    <property type="component" value="Unassembled WGS sequence"/>
</dbReference>
<evidence type="ECO:0000256" key="1">
    <source>
        <dbReference type="SAM" id="MobiDB-lite"/>
    </source>
</evidence>
<reference evidence="2 3" key="1">
    <citation type="submission" date="2021-11" db="EMBL/GenBank/DDBJ databases">
        <title>Draft genome sequence of Actinomycetospora sp. SF1 isolated from the rhizosphere soil.</title>
        <authorList>
            <person name="Duangmal K."/>
            <person name="Chantavorakit T."/>
        </authorList>
    </citation>
    <scope>NUCLEOTIDE SEQUENCE [LARGE SCALE GENOMIC DNA]</scope>
    <source>
        <strain evidence="2 3">TBRC 5722</strain>
    </source>
</reference>
<name>A0ABS8PI42_9PSEU</name>
<feature type="region of interest" description="Disordered" evidence="1">
    <location>
        <begin position="838"/>
        <end position="860"/>
    </location>
</feature>
<evidence type="ECO:0000313" key="2">
    <source>
        <dbReference type="EMBL" id="MCD2197892.1"/>
    </source>
</evidence>
<evidence type="ECO:0000313" key="3">
    <source>
        <dbReference type="Proteomes" id="UP001199469"/>
    </source>
</evidence>
<gene>
    <name evidence="2" type="ORF">LQ327_31435</name>
</gene>
<comment type="caution">
    <text evidence="2">The sequence shown here is derived from an EMBL/GenBank/DDBJ whole genome shotgun (WGS) entry which is preliminary data.</text>
</comment>
<protein>
    <submittedName>
        <fullName evidence="2">Uncharacterized protein</fullName>
    </submittedName>
</protein>